<name>A0A2P5BWA9_PARAD</name>
<dbReference type="Proteomes" id="UP000237105">
    <property type="component" value="Unassembled WGS sequence"/>
</dbReference>
<protein>
    <submittedName>
        <fullName evidence="1">Uncharacterized protein</fullName>
    </submittedName>
</protein>
<organism evidence="1 2">
    <name type="scientific">Parasponia andersonii</name>
    <name type="common">Sponia andersonii</name>
    <dbReference type="NCBI Taxonomy" id="3476"/>
    <lineage>
        <taxon>Eukaryota</taxon>
        <taxon>Viridiplantae</taxon>
        <taxon>Streptophyta</taxon>
        <taxon>Embryophyta</taxon>
        <taxon>Tracheophyta</taxon>
        <taxon>Spermatophyta</taxon>
        <taxon>Magnoliopsida</taxon>
        <taxon>eudicotyledons</taxon>
        <taxon>Gunneridae</taxon>
        <taxon>Pentapetalae</taxon>
        <taxon>rosids</taxon>
        <taxon>fabids</taxon>
        <taxon>Rosales</taxon>
        <taxon>Cannabaceae</taxon>
        <taxon>Parasponia</taxon>
    </lineage>
</organism>
<gene>
    <name evidence="1" type="ORF">PanWU01x14_204380</name>
</gene>
<proteinExistence type="predicted"/>
<sequence length="42" mass="4811">MRSSEALFNCESIEKSQQACVETTLILSRLILIKRTRNNLLS</sequence>
<keyword evidence="2" id="KW-1185">Reference proteome</keyword>
<reference evidence="2" key="1">
    <citation type="submission" date="2016-06" db="EMBL/GenBank/DDBJ databases">
        <title>Parallel loss of symbiosis genes in relatives of nitrogen-fixing non-legume Parasponia.</title>
        <authorList>
            <person name="Van Velzen R."/>
            <person name="Holmer R."/>
            <person name="Bu F."/>
            <person name="Rutten L."/>
            <person name="Van Zeijl A."/>
            <person name="Liu W."/>
            <person name="Santuari L."/>
            <person name="Cao Q."/>
            <person name="Sharma T."/>
            <person name="Shen D."/>
            <person name="Roswanjaya Y."/>
            <person name="Wardhani T."/>
            <person name="Kalhor M.S."/>
            <person name="Jansen J."/>
            <person name="Van den Hoogen J."/>
            <person name="Gungor B."/>
            <person name="Hartog M."/>
            <person name="Hontelez J."/>
            <person name="Verver J."/>
            <person name="Yang W.-C."/>
            <person name="Schijlen E."/>
            <person name="Repin R."/>
            <person name="Schilthuizen M."/>
            <person name="Schranz E."/>
            <person name="Heidstra R."/>
            <person name="Miyata K."/>
            <person name="Fedorova E."/>
            <person name="Kohlen W."/>
            <person name="Bisseling T."/>
            <person name="Smit S."/>
            <person name="Geurts R."/>
        </authorList>
    </citation>
    <scope>NUCLEOTIDE SEQUENCE [LARGE SCALE GENOMIC DNA]</scope>
    <source>
        <strain evidence="2">cv. WU1-14</strain>
    </source>
</reference>
<dbReference type="EMBL" id="JXTB01000211">
    <property type="protein sequence ID" value="PON53058.1"/>
    <property type="molecule type" value="Genomic_DNA"/>
</dbReference>
<comment type="caution">
    <text evidence="1">The sequence shown here is derived from an EMBL/GenBank/DDBJ whole genome shotgun (WGS) entry which is preliminary data.</text>
</comment>
<evidence type="ECO:0000313" key="2">
    <source>
        <dbReference type="Proteomes" id="UP000237105"/>
    </source>
</evidence>
<evidence type="ECO:0000313" key="1">
    <source>
        <dbReference type="EMBL" id="PON53058.1"/>
    </source>
</evidence>
<accession>A0A2P5BWA9</accession>
<dbReference type="AlphaFoldDB" id="A0A2P5BWA9"/>
<dbReference type="OrthoDB" id="10327066at2759"/>